<evidence type="ECO:0000313" key="5">
    <source>
        <dbReference type="Proteomes" id="UP000601435"/>
    </source>
</evidence>
<feature type="region of interest" description="Disordered" evidence="2">
    <location>
        <begin position="67"/>
        <end position="86"/>
    </location>
</feature>
<evidence type="ECO:0000256" key="2">
    <source>
        <dbReference type="SAM" id="MobiDB-lite"/>
    </source>
</evidence>
<dbReference type="OrthoDB" id="435659at2759"/>
<evidence type="ECO:0000256" key="1">
    <source>
        <dbReference type="SAM" id="Coils"/>
    </source>
</evidence>
<name>A0A812IUL0_9DINO</name>
<keyword evidence="5" id="KW-1185">Reference proteome</keyword>
<evidence type="ECO:0000256" key="3">
    <source>
        <dbReference type="SAM" id="SignalP"/>
    </source>
</evidence>
<keyword evidence="3" id="KW-0732">Signal</keyword>
<dbReference type="EMBL" id="CAJNJA010005114">
    <property type="protein sequence ID" value="CAE7183284.1"/>
    <property type="molecule type" value="Genomic_DNA"/>
</dbReference>
<protein>
    <submittedName>
        <fullName evidence="4">Uncharacterized protein</fullName>
    </submittedName>
</protein>
<feature type="non-terminal residue" evidence="4">
    <location>
        <position position="1"/>
    </location>
</feature>
<feature type="coiled-coil region" evidence="1">
    <location>
        <begin position="192"/>
        <end position="258"/>
    </location>
</feature>
<organism evidence="4 5">
    <name type="scientific">Symbiodinium necroappetens</name>
    <dbReference type="NCBI Taxonomy" id="1628268"/>
    <lineage>
        <taxon>Eukaryota</taxon>
        <taxon>Sar</taxon>
        <taxon>Alveolata</taxon>
        <taxon>Dinophyceae</taxon>
        <taxon>Suessiales</taxon>
        <taxon>Symbiodiniaceae</taxon>
        <taxon>Symbiodinium</taxon>
    </lineage>
</organism>
<sequence>MKIWLSIYAALLLHLAAVTSASSVHDSFAPVQEVLQVLSSLQHKVAEEGAAAERVFSEEKKFCSKRSRELRHSHDDMQAEQERQDADLSQAQLELASWSSKIEELANAFASDEKDLKEAEDLRFKDAKVFAEAEKGLSSTVDALDRAVGILGHEQRRAAQGGSLLQMEENGTPIVEALSAIVEAYGVKVDDQRQLQALLQGLRAETSEEEAEDAALNTAFGVEPATSKSRSRHLIGVLNEILEKAQGELEQLRGKEQRDLHSFELRKQSLADQMAFKKRDL</sequence>
<feature type="chain" id="PRO_5032958825" evidence="3">
    <location>
        <begin position="22"/>
        <end position="281"/>
    </location>
</feature>
<gene>
    <name evidence="4" type="ORF">SNEC2469_LOCUS776</name>
</gene>
<reference evidence="4" key="1">
    <citation type="submission" date="2021-02" db="EMBL/GenBank/DDBJ databases">
        <authorList>
            <person name="Dougan E. K."/>
            <person name="Rhodes N."/>
            <person name="Thang M."/>
            <person name="Chan C."/>
        </authorList>
    </citation>
    <scope>NUCLEOTIDE SEQUENCE</scope>
</reference>
<proteinExistence type="predicted"/>
<dbReference type="Proteomes" id="UP000601435">
    <property type="component" value="Unassembled WGS sequence"/>
</dbReference>
<accession>A0A812IUL0</accession>
<feature type="signal peptide" evidence="3">
    <location>
        <begin position="1"/>
        <end position="21"/>
    </location>
</feature>
<dbReference type="AlphaFoldDB" id="A0A812IUL0"/>
<evidence type="ECO:0000313" key="4">
    <source>
        <dbReference type="EMBL" id="CAE7183284.1"/>
    </source>
</evidence>
<keyword evidence="1" id="KW-0175">Coiled coil</keyword>
<comment type="caution">
    <text evidence="4">The sequence shown here is derived from an EMBL/GenBank/DDBJ whole genome shotgun (WGS) entry which is preliminary data.</text>
</comment>